<protein>
    <submittedName>
        <fullName evidence="2">Uncharacterized protein</fullName>
    </submittedName>
</protein>
<feature type="transmembrane region" description="Helical" evidence="1">
    <location>
        <begin position="27"/>
        <end position="53"/>
    </location>
</feature>
<keyword evidence="3" id="KW-1185">Reference proteome</keyword>
<dbReference type="AlphaFoldDB" id="A0A6A4GCX0"/>
<gene>
    <name evidence="2" type="ORF">BT96DRAFT_88048</name>
</gene>
<keyword evidence="1" id="KW-0472">Membrane</keyword>
<name>A0A6A4GCX0_9AGAR</name>
<organism evidence="2 3">
    <name type="scientific">Gymnopus androsaceus JB14</name>
    <dbReference type="NCBI Taxonomy" id="1447944"/>
    <lineage>
        <taxon>Eukaryota</taxon>
        <taxon>Fungi</taxon>
        <taxon>Dikarya</taxon>
        <taxon>Basidiomycota</taxon>
        <taxon>Agaricomycotina</taxon>
        <taxon>Agaricomycetes</taxon>
        <taxon>Agaricomycetidae</taxon>
        <taxon>Agaricales</taxon>
        <taxon>Marasmiineae</taxon>
        <taxon>Omphalotaceae</taxon>
        <taxon>Gymnopus</taxon>
    </lineage>
</organism>
<proteinExistence type="predicted"/>
<evidence type="ECO:0000313" key="3">
    <source>
        <dbReference type="Proteomes" id="UP000799118"/>
    </source>
</evidence>
<dbReference type="EMBL" id="ML770589">
    <property type="protein sequence ID" value="KAE9383283.1"/>
    <property type="molecule type" value="Genomic_DNA"/>
</dbReference>
<keyword evidence="1" id="KW-0812">Transmembrane</keyword>
<dbReference type="Proteomes" id="UP000799118">
    <property type="component" value="Unassembled WGS sequence"/>
</dbReference>
<reference evidence="2" key="1">
    <citation type="journal article" date="2019" name="Environ. Microbiol.">
        <title>Fungal ecological strategies reflected in gene transcription - a case study of two litter decomposers.</title>
        <authorList>
            <person name="Barbi F."/>
            <person name="Kohler A."/>
            <person name="Barry K."/>
            <person name="Baskaran P."/>
            <person name="Daum C."/>
            <person name="Fauchery L."/>
            <person name="Ihrmark K."/>
            <person name="Kuo A."/>
            <person name="LaButti K."/>
            <person name="Lipzen A."/>
            <person name="Morin E."/>
            <person name="Grigoriev I.V."/>
            <person name="Henrissat B."/>
            <person name="Lindahl B."/>
            <person name="Martin F."/>
        </authorList>
    </citation>
    <scope>NUCLEOTIDE SEQUENCE</scope>
    <source>
        <strain evidence="2">JB14</strain>
    </source>
</reference>
<accession>A0A6A4GCX0</accession>
<evidence type="ECO:0000256" key="1">
    <source>
        <dbReference type="SAM" id="Phobius"/>
    </source>
</evidence>
<sequence length="92" mass="10678">MLLLGRIHDERQTTSSTELSLKPIRRIAAFISRLLGFPVSGGGVISGLILTWFRRSGRLRERKRRRCGFWYSFTIRVSSSRPQLRKQDTELT</sequence>
<keyword evidence="1" id="KW-1133">Transmembrane helix</keyword>
<evidence type="ECO:0000313" key="2">
    <source>
        <dbReference type="EMBL" id="KAE9383283.1"/>
    </source>
</evidence>